<proteinExistence type="predicted"/>
<dbReference type="InterPro" id="IPR046030">
    <property type="entry name" value="DUF5988"/>
</dbReference>
<dbReference type="RefSeq" id="WP_138690161.1">
    <property type="nucleotide sequence ID" value="NZ_JBHSAZ010000043.1"/>
</dbReference>
<gene>
    <name evidence="1" type="ORF">ETD85_14230</name>
</gene>
<organism evidence="1 2">
    <name type="scientific">Nonomuraea zeae</name>
    <dbReference type="NCBI Taxonomy" id="1642303"/>
    <lineage>
        <taxon>Bacteria</taxon>
        <taxon>Bacillati</taxon>
        <taxon>Actinomycetota</taxon>
        <taxon>Actinomycetes</taxon>
        <taxon>Streptosporangiales</taxon>
        <taxon>Streptosporangiaceae</taxon>
        <taxon>Nonomuraea</taxon>
    </lineage>
</organism>
<protein>
    <submittedName>
        <fullName evidence="1">Uncharacterized protein</fullName>
    </submittedName>
</protein>
<evidence type="ECO:0000313" key="1">
    <source>
        <dbReference type="EMBL" id="TMR35291.1"/>
    </source>
</evidence>
<dbReference type="EMBL" id="VCKX01000035">
    <property type="protein sequence ID" value="TMR35291.1"/>
    <property type="molecule type" value="Genomic_DNA"/>
</dbReference>
<dbReference type="OrthoDB" id="3402203at2"/>
<evidence type="ECO:0000313" key="2">
    <source>
        <dbReference type="Proteomes" id="UP000306628"/>
    </source>
</evidence>
<sequence length="69" mass="8083">MVKVLLMGGPPYLPVDLRVQRVSKTKVHDTFKLPYGAGYEHFRHRGEETHLNGELIPVMEWYQRTFIAE</sequence>
<accession>A0A5S4GRZ5</accession>
<comment type="caution">
    <text evidence="1">The sequence shown here is derived from an EMBL/GenBank/DDBJ whole genome shotgun (WGS) entry which is preliminary data.</text>
</comment>
<dbReference type="Proteomes" id="UP000306628">
    <property type="component" value="Unassembled WGS sequence"/>
</dbReference>
<keyword evidence="2" id="KW-1185">Reference proteome</keyword>
<name>A0A5S4GRZ5_9ACTN</name>
<dbReference type="Pfam" id="PF19450">
    <property type="entry name" value="DUF5988"/>
    <property type="match status" value="1"/>
</dbReference>
<dbReference type="AlphaFoldDB" id="A0A5S4GRZ5"/>
<reference evidence="1 2" key="1">
    <citation type="submission" date="2019-05" db="EMBL/GenBank/DDBJ databases">
        <title>Draft genome sequence of Nonomuraea zeae DSM 100528.</title>
        <authorList>
            <person name="Saricaoglu S."/>
            <person name="Isik K."/>
        </authorList>
    </citation>
    <scope>NUCLEOTIDE SEQUENCE [LARGE SCALE GENOMIC DNA]</scope>
    <source>
        <strain evidence="1 2">DSM 100528</strain>
    </source>
</reference>